<evidence type="ECO:0000313" key="2">
    <source>
        <dbReference type="Proteomes" id="UP000541058"/>
    </source>
</evidence>
<dbReference type="AlphaFoldDB" id="A0A7X8C1K5"/>
<dbReference type="EMBL" id="JAAYSM010000007">
    <property type="protein sequence ID" value="NLJ17260.1"/>
    <property type="molecule type" value="Genomic_DNA"/>
</dbReference>
<organism evidence="1 2">
    <name type="scientific">Globicatella sulfidifaciens</name>
    <dbReference type="NCBI Taxonomy" id="136093"/>
    <lineage>
        <taxon>Bacteria</taxon>
        <taxon>Bacillati</taxon>
        <taxon>Bacillota</taxon>
        <taxon>Bacilli</taxon>
        <taxon>Lactobacillales</taxon>
        <taxon>Aerococcaceae</taxon>
        <taxon>Globicatella</taxon>
    </lineage>
</organism>
<dbReference type="Proteomes" id="UP000541058">
    <property type="component" value="Unassembled WGS sequence"/>
</dbReference>
<protein>
    <submittedName>
        <fullName evidence="1">Uncharacterized protein</fullName>
    </submittedName>
</protein>
<evidence type="ECO:0000313" key="1">
    <source>
        <dbReference type="EMBL" id="NLJ17260.1"/>
    </source>
</evidence>
<gene>
    <name evidence="1" type="ORF">GX355_00190</name>
</gene>
<comment type="caution">
    <text evidence="1">The sequence shown here is derived from an EMBL/GenBank/DDBJ whole genome shotgun (WGS) entry which is preliminary data.</text>
</comment>
<name>A0A7X8C1K5_9LACT</name>
<proteinExistence type="predicted"/>
<reference evidence="1 2" key="1">
    <citation type="journal article" date="2020" name="Biotechnol. Biofuels">
        <title>New insights from the biogas microbiome by comprehensive genome-resolved metagenomics of nearly 1600 species originating from multiple anaerobic digesters.</title>
        <authorList>
            <person name="Campanaro S."/>
            <person name="Treu L."/>
            <person name="Rodriguez-R L.M."/>
            <person name="Kovalovszki A."/>
            <person name="Ziels R.M."/>
            <person name="Maus I."/>
            <person name="Zhu X."/>
            <person name="Kougias P.G."/>
            <person name="Basile A."/>
            <person name="Luo G."/>
            <person name="Schluter A."/>
            <person name="Konstantinidis K.T."/>
            <person name="Angelidaki I."/>
        </authorList>
    </citation>
    <scope>NUCLEOTIDE SEQUENCE [LARGE SCALE GENOMIC DNA]</scope>
    <source>
        <strain evidence="1">AS23ysBPME_34</strain>
    </source>
</reference>
<sequence>MKRKVFIFLSLLTFIGSIMFWLPPIKVASINDNNPPVKDQVLKDNQNKSEEKVQTINYAPFLYYENYDYIGSGNEFAGFKVVLQYPLNEEGIYQFRRDGAGTSIAFVYQLTPEGIIELSYFPETYDNTDFRDHPDTFDDSTSLIMPLELGVGDTFFSGYQEEQEYEVINILDDFTVNQVTYHDVLVLSLKQDTNDTTQYFYYAPQYGLIYDKFAFKDEFSMYITNELKSVQNKMYYPKVKFKQFFKE</sequence>
<accession>A0A7X8C1K5</accession>
<dbReference type="RefSeq" id="WP_276645518.1">
    <property type="nucleotide sequence ID" value="NZ_JAAYSM010000007.1"/>
</dbReference>